<proteinExistence type="inferred from homology"/>
<name>A0A0G4FMU3_VITBC</name>
<accession>A0A0G4FMU3</accession>
<dbReference type="Proteomes" id="UP000041254">
    <property type="component" value="Unassembled WGS sequence"/>
</dbReference>
<keyword evidence="6 8" id="KW-0472">Membrane</keyword>
<dbReference type="VEuPathDB" id="CryptoDB:Vbra_15800"/>
<sequence>MKIRAQDAPPSSPPLPDAPVAAPEAAAVISRPAARPTPKRRRGDARQRQMSVLVAATFLLVPARALFFKISPNARECFGVDAKSGDDIVFSFEAIGSDRSVRTSLSFKEQELYSEIKASGNQRITAAEDGQYRLCFKSLLSYVQTISFNVRAQKQETHPEELATLDDSKKLEALVAALEGKVQEISAQQSYATTREAVHRDTSETTNSRILWWTFLEVAVLVVLAGFQIYYLKSFFEVKQLV</sequence>
<reference evidence="10 11" key="1">
    <citation type="submission" date="2014-11" db="EMBL/GenBank/DDBJ databases">
        <authorList>
            <person name="Zhu J."/>
            <person name="Qi W."/>
            <person name="Song R."/>
        </authorList>
    </citation>
    <scope>NUCLEOTIDE SEQUENCE [LARGE SCALE GENOMIC DNA]</scope>
</reference>
<dbReference type="OMA" id="QEKMMET"/>
<comment type="subcellular location">
    <subcellularLocation>
        <location evidence="1">Membrane</location>
        <topology evidence="1">Single-pass type I membrane protein</topology>
    </subcellularLocation>
</comment>
<evidence type="ECO:0000256" key="6">
    <source>
        <dbReference type="ARBA" id="ARBA00023136"/>
    </source>
</evidence>
<protein>
    <recommendedName>
        <fullName evidence="9">GOLD domain-containing protein</fullName>
    </recommendedName>
</protein>
<dbReference type="GO" id="GO:0016020">
    <property type="term" value="C:membrane"/>
    <property type="evidence" value="ECO:0007669"/>
    <property type="project" value="UniProtKB-SubCell"/>
</dbReference>
<dbReference type="InterPro" id="IPR015720">
    <property type="entry name" value="Emp24-like"/>
</dbReference>
<dbReference type="STRING" id="1169540.A0A0G4FMU3"/>
<evidence type="ECO:0000256" key="1">
    <source>
        <dbReference type="ARBA" id="ARBA00004479"/>
    </source>
</evidence>
<dbReference type="InterPro" id="IPR009038">
    <property type="entry name" value="GOLD_dom"/>
</dbReference>
<comment type="similarity">
    <text evidence="2">Belongs to the EMP24/GP25L family.</text>
</comment>
<keyword evidence="4" id="KW-0732">Signal</keyword>
<evidence type="ECO:0000313" key="10">
    <source>
        <dbReference type="EMBL" id="CEM15563.1"/>
    </source>
</evidence>
<evidence type="ECO:0000256" key="8">
    <source>
        <dbReference type="SAM" id="Phobius"/>
    </source>
</evidence>
<feature type="compositionally biased region" description="Low complexity" evidence="7">
    <location>
        <begin position="18"/>
        <end position="36"/>
    </location>
</feature>
<dbReference type="InParanoid" id="A0A0G4FMU3"/>
<evidence type="ECO:0000256" key="5">
    <source>
        <dbReference type="ARBA" id="ARBA00022989"/>
    </source>
</evidence>
<feature type="region of interest" description="Disordered" evidence="7">
    <location>
        <begin position="1"/>
        <end position="46"/>
    </location>
</feature>
<dbReference type="SMART" id="SM01190">
    <property type="entry name" value="EMP24_GP25L"/>
    <property type="match status" value="1"/>
</dbReference>
<dbReference type="PhylomeDB" id="A0A0G4FMU3"/>
<gene>
    <name evidence="10" type="ORF">Vbra_15800</name>
</gene>
<dbReference type="EMBL" id="CDMY01000466">
    <property type="protein sequence ID" value="CEM15563.1"/>
    <property type="molecule type" value="Genomic_DNA"/>
</dbReference>
<dbReference type="AlphaFoldDB" id="A0A0G4FMU3"/>
<keyword evidence="5 8" id="KW-1133">Transmembrane helix</keyword>
<evidence type="ECO:0000259" key="9">
    <source>
        <dbReference type="SMART" id="SM01190"/>
    </source>
</evidence>
<dbReference type="Pfam" id="PF01105">
    <property type="entry name" value="EMP24_GP25L"/>
    <property type="match status" value="1"/>
</dbReference>
<evidence type="ECO:0000256" key="4">
    <source>
        <dbReference type="ARBA" id="ARBA00022729"/>
    </source>
</evidence>
<evidence type="ECO:0000313" key="11">
    <source>
        <dbReference type="Proteomes" id="UP000041254"/>
    </source>
</evidence>
<evidence type="ECO:0000256" key="7">
    <source>
        <dbReference type="SAM" id="MobiDB-lite"/>
    </source>
</evidence>
<dbReference type="FunCoup" id="A0A0G4FMU3">
    <property type="interactions" value="66"/>
</dbReference>
<keyword evidence="11" id="KW-1185">Reference proteome</keyword>
<evidence type="ECO:0000256" key="3">
    <source>
        <dbReference type="ARBA" id="ARBA00022692"/>
    </source>
</evidence>
<organism evidence="10 11">
    <name type="scientific">Vitrella brassicaformis (strain CCMP3155)</name>
    <dbReference type="NCBI Taxonomy" id="1169540"/>
    <lineage>
        <taxon>Eukaryota</taxon>
        <taxon>Sar</taxon>
        <taxon>Alveolata</taxon>
        <taxon>Colpodellida</taxon>
        <taxon>Vitrellaceae</taxon>
        <taxon>Vitrella</taxon>
    </lineage>
</organism>
<keyword evidence="3 8" id="KW-0812">Transmembrane</keyword>
<dbReference type="OrthoDB" id="62956at2759"/>
<feature type="transmembrane region" description="Helical" evidence="8">
    <location>
        <begin position="210"/>
        <end position="232"/>
    </location>
</feature>
<feature type="domain" description="GOLD" evidence="9">
    <location>
        <begin position="65"/>
        <end position="237"/>
    </location>
</feature>
<evidence type="ECO:0000256" key="2">
    <source>
        <dbReference type="ARBA" id="ARBA00007104"/>
    </source>
</evidence>
<dbReference type="PANTHER" id="PTHR22811">
    <property type="entry name" value="TRANSMEMBRANE EMP24 DOMAIN-CONTAINING PROTEIN"/>
    <property type="match status" value="1"/>
</dbReference>